<evidence type="ECO:0000313" key="2">
    <source>
        <dbReference type="Proteomes" id="UP000220635"/>
    </source>
</evidence>
<dbReference type="Gene3D" id="2.130.10.10">
    <property type="entry name" value="YVTN repeat-like/Quinoprotein amine dehydrogenase"/>
    <property type="match status" value="1"/>
</dbReference>
<gene>
    <name evidence="1" type="ORF">CN425_25840</name>
</gene>
<dbReference type="SUPFAM" id="SSF50969">
    <property type="entry name" value="YVTN repeat-like/Quinoprotein amine dehydrogenase"/>
    <property type="match status" value="1"/>
</dbReference>
<dbReference type="InterPro" id="IPR011047">
    <property type="entry name" value="Quinoprotein_ADH-like_sf"/>
</dbReference>
<protein>
    <submittedName>
        <fullName evidence="1">Uncharacterized protein</fullName>
    </submittedName>
</protein>
<dbReference type="SUPFAM" id="SSF50998">
    <property type="entry name" value="Quinoprotein alcohol dehydrogenase-like"/>
    <property type="match status" value="1"/>
</dbReference>
<dbReference type="InterPro" id="IPR015943">
    <property type="entry name" value="WD40/YVTN_repeat-like_dom_sf"/>
</dbReference>
<dbReference type="Proteomes" id="UP000220635">
    <property type="component" value="Unassembled WGS sequence"/>
</dbReference>
<name>A0A2A8PPB1_BACCE</name>
<dbReference type="RefSeq" id="WP_098381338.1">
    <property type="nucleotide sequence ID" value="NZ_NTWE01000068.1"/>
</dbReference>
<dbReference type="AlphaFoldDB" id="A0A2A8PPB1"/>
<organism evidence="1 2">
    <name type="scientific">Bacillus cereus</name>
    <dbReference type="NCBI Taxonomy" id="1396"/>
    <lineage>
        <taxon>Bacteria</taxon>
        <taxon>Bacillati</taxon>
        <taxon>Bacillota</taxon>
        <taxon>Bacilli</taxon>
        <taxon>Bacillales</taxon>
        <taxon>Bacillaceae</taxon>
        <taxon>Bacillus</taxon>
        <taxon>Bacillus cereus group</taxon>
    </lineage>
</organism>
<sequence>MFTQNRLLRVEFFAKGNVLIASDIKGRIHKFDLELNLLQSSPALSYNRPINSLCLSDKYVFTKDRWGAIGKWDIETLAPLDFYDETYICDQDKLFEDEEPSPSPNRGIVCLNGRLYTNNGYAQIVVLDIESFEVLDIFDSPSKTFLDCICVGNPEIHALSDVEGSLFIGNLETKEFPVHVRVDTATVHGVVYDKRHDRFWTTQDGGLGDYQLVRTGVTTVEKDGSNLKEFPISHEDNEFIQFDSECKTLYAGSFSGNLFVFDNENKEFELKRIIGPLDFQISHAVVVSDNQIYALLQTGELIHLNEKGQEVNRINYINKCAWTFEPHPEDDSLVYVGTDEGVCLLRYDSGLYGTVHIEQIDKHVHGLGIVKDIKPLPDGSYVGIARKGIVFKADKTGTILWYRQILGIPRSIALDIEFSKCMISSDNGTISELNTENGDLIDTINVDGPSYACAYAIDGRRVVTSTKNQLVYVFPSDSHDPLGTIKFTRRLKRLNRGRNGELFVTGANGFIELDIDNFCEKKHFEEGLITGKENGVAFNGFVYVGGYGYQLATYQYIDEELVDLEENLLDFVKGFTARVPNNGNPILLVGGRGGYINVYRLHDGIPQKVREFYIR</sequence>
<dbReference type="InterPro" id="IPR011044">
    <property type="entry name" value="Quino_amine_DH_bsu"/>
</dbReference>
<reference evidence="1 2" key="1">
    <citation type="submission" date="2017-09" db="EMBL/GenBank/DDBJ databases">
        <title>Large-scale bioinformatics analysis of Bacillus genomes uncovers conserved roles of natural products in bacterial physiology.</title>
        <authorList>
            <consortium name="Agbiome Team Llc"/>
            <person name="Bleich R.M."/>
            <person name="Grubbs K.J."/>
            <person name="Santa Maria K.C."/>
            <person name="Allen S.E."/>
            <person name="Farag S."/>
            <person name="Shank E.A."/>
            <person name="Bowers A."/>
        </authorList>
    </citation>
    <scope>NUCLEOTIDE SEQUENCE [LARGE SCALE GENOMIC DNA]</scope>
    <source>
        <strain evidence="1 2">AFS010695</strain>
    </source>
</reference>
<proteinExistence type="predicted"/>
<accession>A0A2A8PPB1</accession>
<dbReference type="OrthoDB" id="4284044at2"/>
<evidence type="ECO:0000313" key="1">
    <source>
        <dbReference type="EMBL" id="PEV95757.1"/>
    </source>
</evidence>
<comment type="caution">
    <text evidence="1">The sequence shown here is derived from an EMBL/GenBank/DDBJ whole genome shotgun (WGS) entry which is preliminary data.</text>
</comment>
<dbReference type="EMBL" id="NTWE01000068">
    <property type="protein sequence ID" value="PEV95757.1"/>
    <property type="molecule type" value="Genomic_DNA"/>
</dbReference>